<dbReference type="CDD" id="cd09272">
    <property type="entry name" value="RNase_HI_RT_Ty1"/>
    <property type="match status" value="1"/>
</dbReference>
<evidence type="ECO:0000313" key="5">
    <source>
        <dbReference type="EMBL" id="SPC82327.1"/>
    </source>
</evidence>
<dbReference type="Gene3D" id="1.10.3500.10">
    <property type="entry name" value="Tex N-terminal region-like"/>
    <property type="match status" value="1"/>
</dbReference>
<dbReference type="Pfam" id="PF22936">
    <property type="entry name" value="Pol_BBD"/>
    <property type="match status" value="1"/>
</dbReference>
<proteinExistence type="predicted"/>
<evidence type="ECO:0000259" key="4">
    <source>
        <dbReference type="Pfam" id="PF22936"/>
    </source>
</evidence>
<feature type="compositionally biased region" description="Low complexity" evidence="2">
    <location>
        <begin position="225"/>
        <end position="244"/>
    </location>
</feature>
<organism evidence="5">
    <name type="scientific">Fagus sylvatica</name>
    <name type="common">Beechnut</name>
    <dbReference type="NCBI Taxonomy" id="28930"/>
    <lineage>
        <taxon>Eukaryota</taxon>
        <taxon>Viridiplantae</taxon>
        <taxon>Streptophyta</taxon>
        <taxon>Embryophyta</taxon>
        <taxon>Tracheophyta</taxon>
        <taxon>Spermatophyta</taxon>
        <taxon>Magnoliopsida</taxon>
        <taxon>eudicotyledons</taxon>
        <taxon>Gunneridae</taxon>
        <taxon>Pentapetalae</taxon>
        <taxon>rosids</taxon>
        <taxon>fabids</taxon>
        <taxon>Fagales</taxon>
        <taxon>Fagaceae</taxon>
        <taxon>Fagus</taxon>
    </lineage>
</organism>
<name>A0A2N9EU55_FAGSY</name>
<dbReference type="InterPro" id="IPR043502">
    <property type="entry name" value="DNA/RNA_pol_sf"/>
</dbReference>
<dbReference type="InterPro" id="IPR054722">
    <property type="entry name" value="PolX-like_BBD"/>
</dbReference>
<reference evidence="5" key="1">
    <citation type="submission" date="2018-02" db="EMBL/GenBank/DDBJ databases">
        <authorList>
            <person name="Cohen D.B."/>
            <person name="Kent A.D."/>
        </authorList>
    </citation>
    <scope>NUCLEOTIDE SEQUENCE</scope>
</reference>
<gene>
    <name evidence="5" type="ORF">FSB_LOCUS10209</name>
</gene>
<accession>A0A2N9EU55</accession>
<dbReference type="Pfam" id="PF07727">
    <property type="entry name" value="RVT_2"/>
    <property type="match status" value="1"/>
</dbReference>
<protein>
    <submittedName>
        <fullName evidence="5">Uncharacterized protein</fullName>
    </submittedName>
</protein>
<dbReference type="InterPro" id="IPR013103">
    <property type="entry name" value="RVT_2"/>
</dbReference>
<feature type="domain" description="Retrovirus-related Pol polyprotein from transposon TNT 1-94-like beta-barrel" evidence="4">
    <location>
        <begin position="45"/>
        <end position="118"/>
    </location>
</feature>
<evidence type="ECO:0000259" key="3">
    <source>
        <dbReference type="Pfam" id="PF07727"/>
    </source>
</evidence>
<sequence>MGDSNEKDFTSSEVFVSQHTPTASTATIATVTPTACHVTSEAPTWVLDSGANDHMTGESSLFSSPLIPITQSVCLADNSTSHISHKGDVFLSSDILLSSVLHVPNFAFNLLSVSRLAKSLNCAVIFLPYHCLLQDLNSKKIFGRGYERDGLYYFGEPPPTSGLQASILPHSNSNVSDLSPSIEITSPLARPVPIFDSMVPESSSPPVQRSSPPLQVYTRRPRTQSPLPDSSLDPGSGMSPTPLVSTPPPPTSRYPSRVRQAPSRFGWLSSTNHPISQYISYFGLSDSYRAFIGKLESVSIPRSVSAALQDPKWVTAMQAEMNALQANQTWELVPLPAGEKTVGCKWVFTVKYMADSSVDRYKARLVAKGFTQVPGKDFGATFAPVAKLTSVRLLVSLAASHSWPLHQLDIKNAFLHGDLLETIYMDTPPGFRAEGEYAGKVCRLRKSLYGLKQSPRAWFSRFSEVILSMEFVRCHSDHTCFIRRRLDGCCIILLVYVDDIILTGDDAPGISQVKQDLGKVFDVKDLGSLRYFLGIEVARSRNGISLSQRKYTLDLLQDTGMLGCRPASTPMDPNLKLSTESGDLLLNPSMYQRLVGRLIYLTNTRPDLTFVVSVVSQFMHAPRTAHLDAVYHILRYLKTSPGLGLFYSASHQSGLSCFTDADYAGSQTDRRSTTGLSTFYGNHLISWKSKKQAVVSRSSAEAEYRAMAQGTCEILWLRSILNELGFTEKDSSQLFCDNKSAIMLASDSVLHERSKHIEVDIHFIREKIRSGIIVPSFVPSSDQTADHQFDAADALVVVELAEVLVFQSVFLFVLCGSVERIVQINTTGCLFKFLLPSLEKEAHVLLTWAKKWLLMECRKQLWNKVSVAPYQRNEHDAGLDEETAPRMMACCWGGLDCWGPGNPATIFVMLDSSGELLDWMYAGSLSLYSKNVDLQRKKDETQRLLKSMTDHQPHVIVLGAANLIPSSVVFPGLSRLYKL</sequence>
<dbReference type="InterPro" id="IPR023323">
    <property type="entry name" value="Tex-like_dom_sf"/>
</dbReference>
<feature type="region of interest" description="Disordered" evidence="2">
    <location>
        <begin position="199"/>
        <end position="258"/>
    </location>
</feature>
<dbReference type="PANTHER" id="PTHR11439">
    <property type="entry name" value="GAG-POL-RELATED RETROTRANSPOSON"/>
    <property type="match status" value="1"/>
</dbReference>
<dbReference type="InterPro" id="IPR037027">
    <property type="entry name" value="YqgF/RNaseH-like_dom_sf"/>
</dbReference>
<dbReference type="GO" id="GO:0004190">
    <property type="term" value="F:aspartic-type endopeptidase activity"/>
    <property type="evidence" value="ECO:0007669"/>
    <property type="project" value="UniProtKB-KW"/>
</dbReference>
<keyword evidence="1" id="KW-0645">Protease</keyword>
<dbReference type="GO" id="GO:0006139">
    <property type="term" value="P:nucleobase-containing compound metabolic process"/>
    <property type="evidence" value="ECO:0007669"/>
    <property type="project" value="InterPro"/>
</dbReference>
<keyword evidence="1" id="KW-0064">Aspartyl protease</keyword>
<dbReference type="Gene3D" id="3.30.420.140">
    <property type="entry name" value="YqgF/RNase H-like domain"/>
    <property type="match status" value="1"/>
</dbReference>
<dbReference type="AlphaFoldDB" id="A0A2N9EU55"/>
<evidence type="ECO:0000256" key="1">
    <source>
        <dbReference type="ARBA" id="ARBA00022750"/>
    </source>
</evidence>
<evidence type="ECO:0000256" key="2">
    <source>
        <dbReference type="SAM" id="MobiDB-lite"/>
    </source>
</evidence>
<feature type="compositionally biased region" description="Low complexity" evidence="2">
    <location>
        <begin position="200"/>
        <end position="213"/>
    </location>
</feature>
<feature type="domain" description="Reverse transcriptase Ty1/copia-type" evidence="3">
    <location>
        <begin position="327"/>
        <end position="571"/>
    </location>
</feature>
<dbReference type="SUPFAM" id="SSF56672">
    <property type="entry name" value="DNA/RNA polymerases"/>
    <property type="match status" value="1"/>
</dbReference>
<dbReference type="PANTHER" id="PTHR11439:SF467">
    <property type="entry name" value="INTEGRASE CATALYTIC DOMAIN-CONTAINING PROTEIN"/>
    <property type="match status" value="1"/>
</dbReference>
<keyword evidence="1" id="KW-0378">Hydrolase</keyword>
<dbReference type="EMBL" id="OIVN01000571">
    <property type="protein sequence ID" value="SPC82327.1"/>
    <property type="molecule type" value="Genomic_DNA"/>
</dbReference>